<dbReference type="Proteomes" id="UP000886752">
    <property type="component" value="Unassembled WGS sequence"/>
</dbReference>
<accession>A0A9D1PVR1</accession>
<gene>
    <name evidence="3" type="ORF">H9894_05485</name>
</gene>
<organism evidence="3 4">
    <name type="scientific">Candidatus Desulfovibrio intestinipullorum</name>
    <dbReference type="NCBI Taxonomy" id="2838536"/>
    <lineage>
        <taxon>Bacteria</taxon>
        <taxon>Pseudomonadati</taxon>
        <taxon>Thermodesulfobacteriota</taxon>
        <taxon>Desulfovibrionia</taxon>
        <taxon>Desulfovibrionales</taxon>
        <taxon>Desulfovibrionaceae</taxon>
        <taxon>Desulfovibrio</taxon>
    </lineage>
</organism>
<dbReference type="AlphaFoldDB" id="A0A9D1PVR1"/>
<dbReference type="InterPro" id="IPR037053">
    <property type="entry name" value="Phage_tail_collar_dom_sf"/>
</dbReference>
<reference evidence="3" key="2">
    <citation type="submission" date="2021-04" db="EMBL/GenBank/DDBJ databases">
        <authorList>
            <person name="Gilroy R."/>
        </authorList>
    </citation>
    <scope>NUCLEOTIDE SEQUENCE</scope>
    <source>
        <strain evidence="3">ChiHecec2B26-446</strain>
    </source>
</reference>
<proteinExistence type="predicted"/>
<evidence type="ECO:0000313" key="4">
    <source>
        <dbReference type="Proteomes" id="UP000886752"/>
    </source>
</evidence>
<reference evidence="3" key="1">
    <citation type="journal article" date="2021" name="PeerJ">
        <title>Extensive microbial diversity within the chicken gut microbiome revealed by metagenomics and culture.</title>
        <authorList>
            <person name="Gilroy R."/>
            <person name="Ravi A."/>
            <person name="Getino M."/>
            <person name="Pursley I."/>
            <person name="Horton D.L."/>
            <person name="Alikhan N.F."/>
            <person name="Baker D."/>
            <person name="Gharbi K."/>
            <person name="Hall N."/>
            <person name="Watson M."/>
            <person name="Adriaenssens E.M."/>
            <person name="Foster-Nyarko E."/>
            <person name="Jarju S."/>
            <person name="Secka A."/>
            <person name="Antonio M."/>
            <person name="Oren A."/>
            <person name="Chaudhuri R.R."/>
            <person name="La Ragione R."/>
            <person name="Hildebrand F."/>
            <person name="Pallen M.J."/>
        </authorList>
    </citation>
    <scope>NUCLEOTIDE SEQUENCE</scope>
    <source>
        <strain evidence="3">ChiHecec2B26-446</strain>
    </source>
</reference>
<dbReference type="SUPFAM" id="SSF88874">
    <property type="entry name" value="Receptor-binding domain of short tail fibre protein gp12"/>
    <property type="match status" value="1"/>
</dbReference>
<dbReference type="EMBL" id="DXHV01000055">
    <property type="protein sequence ID" value="HIW00627.1"/>
    <property type="molecule type" value="Genomic_DNA"/>
</dbReference>
<sequence>MLRAFPAADRPVCSRSGTSRKRRGYGRIPAPLNLVLALLLPGLVPGLVLSLVLAAGWPAPALALDATFDPTSAVIVPQSSSGVPIGTIIAWPVSQDPSDAAAWLDCDGRTIQATDYPGLVAVLSGSATATRVRLPDLRGLFLRGHGSRTHLQNNGENVGVTATTHQSGQLGQVQGDAIRNIYGTLTCGERIPGGEWINDSLTGAFGWYGPSNADGLGQSDGDNVHSFFSASRVVPTGPENRPVNMAVRYLIRAL</sequence>
<feature type="domain" description="Phage tail collar" evidence="2">
    <location>
        <begin position="86"/>
        <end position="141"/>
    </location>
</feature>
<dbReference type="InterPro" id="IPR011083">
    <property type="entry name" value="Phage_tail_collar_dom"/>
</dbReference>
<feature type="region of interest" description="Disordered" evidence="1">
    <location>
        <begin position="1"/>
        <end position="21"/>
    </location>
</feature>
<protein>
    <submittedName>
        <fullName evidence="3">Phage tail protein</fullName>
    </submittedName>
</protein>
<name>A0A9D1PVR1_9BACT</name>
<dbReference type="Pfam" id="PF07484">
    <property type="entry name" value="Collar"/>
    <property type="match status" value="1"/>
</dbReference>
<evidence type="ECO:0000313" key="3">
    <source>
        <dbReference type="EMBL" id="HIW00627.1"/>
    </source>
</evidence>
<dbReference type="Gene3D" id="3.90.1340.10">
    <property type="entry name" value="Phage tail collar domain"/>
    <property type="match status" value="1"/>
</dbReference>
<evidence type="ECO:0000256" key="1">
    <source>
        <dbReference type="SAM" id="MobiDB-lite"/>
    </source>
</evidence>
<evidence type="ECO:0000259" key="2">
    <source>
        <dbReference type="Pfam" id="PF07484"/>
    </source>
</evidence>
<comment type="caution">
    <text evidence="3">The sequence shown here is derived from an EMBL/GenBank/DDBJ whole genome shotgun (WGS) entry which is preliminary data.</text>
</comment>